<accession>A0A8J3FPM8</accession>
<keyword evidence="2" id="KW-1185">Reference proteome</keyword>
<dbReference type="Proteomes" id="UP000656042">
    <property type="component" value="Unassembled WGS sequence"/>
</dbReference>
<evidence type="ECO:0000313" key="1">
    <source>
        <dbReference type="EMBL" id="GGK94000.1"/>
    </source>
</evidence>
<gene>
    <name evidence="1" type="ORF">GCM10012284_30080</name>
</gene>
<name>A0A8J3FPM8_9ACTN</name>
<comment type="caution">
    <text evidence="1">The sequence shown here is derived from an EMBL/GenBank/DDBJ whole genome shotgun (WGS) entry which is preliminary data.</text>
</comment>
<reference evidence="1" key="1">
    <citation type="journal article" date="2014" name="Int. J. Syst. Evol. Microbiol.">
        <title>Complete genome sequence of Corynebacterium casei LMG S-19264T (=DSM 44701T), isolated from a smear-ripened cheese.</title>
        <authorList>
            <consortium name="US DOE Joint Genome Institute (JGI-PGF)"/>
            <person name="Walter F."/>
            <person name="Albersmeier A."/>
            <person name="Kalinowski J."/>
            <person name="Ruckert C."/>
        </authorList>
    </citation>
    <scope>NUCLEOTIDE SEQUENCE</scope>
    <source>
        <strain evidence="1">CGMCC 4.7299</strain>
    </source>
</reference>
<protein>
    <submittedName>
        <fullName evidence="1">Uncharacterized protein</fullName>
    </submittedName>
</protein>
<evidence type="ECO:0000313" key="2">
    <source>
        <dbReference type="Proteomes" id="UP000656042"/>
    </source>
</evidence>
<organism evidence="1 2">
    <name type="scientific">Mangrovihabitans endophyticus</name>
    <dbReference type="NCBI Taxonomy" id="1751298"/>
    <lineage>
        <taxon>Bacteria</taxon>
        <taxon>Bacillati</taxon>
        <taxon>Actinomycetota</taxon>
        <taxon>Actinomycetes</taxon>
        <taxon>Micromonosporales</taxon>
        <taxon>Micromonosporaceae</taxon>
        <taxon>Mangrovihabitans</taxon>
    </lineage>
</organism>
<sequence length="294" mass="32577">MAGNSHRANCANAKNPGCVCSGCGGALHGWRGWATLAADTQDARNDRRLQLEAKVEKNKRTGALSLNGRNRQAFVDLARLDITDHLATTWPQDSGASPQQVDLSDPVTYSSDLGRLRALAETLMAETWPEISIEIDQSVGGEQSAREIKKQLADHTWCTLLVALVQGLEQINRAFRFLSEQGKRFLERALTDNLTGLSKRLAQVVAGIVVDKVWAALFKLLEAHFPLIGEDTLRVLRMLALFTCPSVEHHPEVYKHAARPLMEDGLNVISQETKEQLAALFAAWWQRHNPEANL</sequence>
<proteinExistence type="predicted"/>
<dbReference type="RefSeq" id="WP_189079819.1">
    <property type="nucleotide sequence ID" value="NZ_BMMX01000011.1"/>
</dbReference>
<dbReference type="EMBL" id="BMMX01000011">
    <property type="protein sequence ID" value="GGK94000.1"/>
    <property type="molecule type" value="Genomic_DNA"/>
</dbReference>
<dbReference type="AlphaFoldDB" id="A0A8J3FPM8"/>
<reference evidence="1" key="2">
    <citation type="submission" date="2020-09" db="EMBL/GenBank/DDBJ databases">
        <authorList>
            <person name="Sun Q."/>
            <person name="Zhou Y."/>
        </authorList>
    </citation>
    <scope>NUCLEOTIDE SEQUENCE</scope>
    <source>
        <strain evidence="1">CGMCC 4.7299</strain>
    </source>
</reference>